<dbReference type="AlphaFoldDB" id="A0A023FTX0"/>
<protein>
    <submittedName>
        <fullName evidence="2">Putative lipocalin-3 1</fullName>
    </submittedName>
</protein>
<feature type="signal peptide" evidence="1">
    <location>
        <begin position="1"/>
        <end position="21"/>
    </location>
</feature>
<dbReference type="EMBL" id="GBBK01000319">
    <property type="protein sequence ID" value="JAC24163.1"/>
    <property type="molecule type" value="mRNA"/>
</dbReference>
<reference evidence="2" key="1">
    <citation type="submission" date="2014-03" db="EMBL/GenBank/DDBJ databases">
        <title>The sialotranscriptome of Amblyomma triste, Amblyomma parvum and Amblyomma cajennense ticks, uncovered by 454-based RNA-seq.</title>
        <authorList>
            <person name="Garcia G.R."/>
            <person name="Gardinassi L.G."/>
            <person name="Ribeiro J.M."/>
            <person name="Anatriello E."/>
            <person name="Ferreira B.R."/>
            <person name="Moreira H.N."/>
            <person name="Mafra C."/>
            <person name="Olegario M.M."/>
            <person name="Szabo P.J."/>
            <person name="Miranda-Santos I.K."/>
            <person name="Maruyama S.R."/>
        </authorList>
    </citation>
    <scope>NUCLEOTIDE SEQUENCE</scope>
    <source>
        <strain evidence="2">Uberlandia</strain>
        <tissue evidence="2">Salivary glands</tissue>
    </source>
</reference>
<sequence>MVEARICSALLFPLLLTAVLAFSNEEEQEPTADIEKFLRENKKVWVYHTTEPSKVTCRLDEYINVNISHARFSRYFVDNARKEEKNLIGKFLDWEGGVPPLQGKYDAMEINDIEKPMDYPLSYDVYEFQGKDGKCAVVAVIDNSAGTTETWLDLRVSDSVIEEGPAQDCKAQFERILRIYPERKRVSRKSYESQCKNWF</sequence>
<proteinExistence type="evidence at transcript level"/>
<accession>A0A023FTX0</accession>
<keyword evidence="1" id="KW-0732">Signal</keyword>
<organism evidence="2">
    <name type="scientific">Amblyomma cajennense</name>
    <name type="common">Cayenne tick</name>
    <name type="synonym">Acarus cajennensis</name>
    <dbReference type="NCBI Taxonomy" id="34607"/>
    <lineage>
        <taxon>Eukaryota</taxon>
        <taxon>Metazoa</taxon>
        <taxon>Ecdysozoa</taxon>
        <taxon>Arthropoda</taxon>
        <taxon>Chelicerata</taxon>
        <taxon>Arachnida</taxon>
        <taxon>Acari</taxon>
        <taxon>Parasitiformes</taxon>
        <taxon>Ixodida</taxon>
        <taxon>Ixodoidea</taxon>
        <taxon>Ixodidae</taxon>
        <taxon>Amblyomminae</taxon>
        <taxon>Amblyomma</taxon>
    </lineage>
</organism>
<feature type="chain" id="PRO_5001520225" evidence="1">
    <location>
        <begin position="22"/>
        <end position="199"/>
    </location>
</feature>
<evidence type="ECO:0000313" key="2">
    <source>
        <dbReference type="EMBL" id="JAC24163.1"/>
    </source>
</evidence>
<name>A0A023FTX0_AMBCJ</name>
<evidence type="ECO:0000256" key="1">
    <source>
        <dbReference type="SAM" id="SignalP"/>
    </source>
</evidence>